<feature type="active site" description="Proton acceptor" evidence="2">
    <location>
        <position position="180"/>
    </location>
</feature>
<feature type="short sequence motif" description="GXGXXG" evidence="2">
    <location>
        <begin position="10"/>
        <end position="15"/>
    </location>
</feature>
<dbReference type="InterPro" id="IPR002641">
    <property type="entry name" value="PNPLA_dom"/>
</dbReference>
<keyword evidence="1 2" id="KW-0443">Lipid metabolism</keyword>
<comment type="caution">
    <text evidence="4">The sequence shown here is derived from an EMBL/GenBank/DDBJ whole genome shotgun (WGS) entry which is preliminary data.</text>
</comment>
<feature type="domain" description="PNPLA" evidence="3">
    <location>
        <begin position="6"/>
        <end position="193"/>
    </location>
</feature>
<dbReference type="InterPro" id="IPR016035">
    <property type="entry name" value="Acyl_Trfase/lysoPLipase"/>
</dbReference>
<proteinExistence type="predicted"/>
<feature type="short sequence motif" description="GXSXG" evidence="2">
    <location>
        <begin position="42"/>
        <end position="46"/>
    </location>
</feature>
<dbReference type="EMBL" id="DNAN01000676">
    <property type="protein sequence ID" value="HAW77890.1"/>
    <property type="molecule type" value="Genomic_DNA"/>
</dbReference>
<evidence type="ECO:0000313" key="4">
    <source>
        <dbReference type="EMBL" id="HAW77890.1"/>
    </source>
</evidence>
<evidence type="ECO:0000259" key="3">
    <source>
        <dbReference type="PROSITE" id="PS51635"/>
    </source>
</evidence>
<dbReference type="RefSeq" id="WP_272977170.1">
    <property type="nucleotide sequence ID" value="NZ_CALBIY010000073.1"/>
</dbReference>
<dbReference type="NCBIfam" id="NF041079">
    <property type="entry name" value="CBASS_lipase"/>
    <property type="match status" value="1"/>
</dbReference>
<dbReference type="PANTHER" id="PTHR24138">
    <property type="entry name" value="INTRACELLLAR PHOSPHOLIPASE A FAMILY"/>
    <property type="match status" value="1"/>
</dbReference>
<dbReference type="PROSITE" id="PS51635">
    <property type="entry name" value="PNPLA"/>
    <property type="match status" value="1"/>
</dbReference>
<accession>A0A350P9C3</accession>
<dbReference type="SUPFAM" id="SSF52151">
    <property type="entry name" value="FabD/lysophospholipase-like"/>
    <property type="match status" value="1"/>
</dbReference>
<dbReference type="GO" id="GO:0016787">
    <property type="term" value="F:hydrolase activity"/>
    <property type="evidence" value="ECO:0007669"/>
    <property type="project" value="UniProtKB-UniRule"/>
</dbReference>
<dbReference type="Gene3D" id="3.40.1090.10">
    <property type="entry name" value="Cytosolic phospholipase A2 catalytic domain"/>
    <property type="match status" value="1"/>
</dbReference>
<dbReference type="CDD" id="cd07199">
    <property type="entry name" value="Pat17_PNPLA8_PNPLA9_like"/>
    <property type="match status" value="1"/>
</dbReference>
<dbReference type="PANTHER" id="PTHR24138:SF12">
    <property type="entry name" value="PATATIN FAMILY PROTEIN"/>
    <property type="match status" value="1"/>
</dbReference>
<name>A0A350P9C3_9ALTE</name>
<dbReference type="GO" id="GO:0016042">
    <property type="term" value="P:lipid catabolic process"/>
    <property type="evidence" value="ECO:0007669"/>
    <property type="project" value="UniProtKB-UniRule"/>
</dbReference>
<dbReference type="Pfam" id="PF01734">
    <property type="entry name" value="Patatin"/>
    <property type="match status" value="1"/>
</dbReference>
<evidence type="ECO:0000256" key="2">
    <source>
        <dbReference type="PROSITE-ProRule" id="PRU01161"/>
    </source>
</evidence>
<feature type="short sequence motif" description="DGA/G" evidence="2">
    <location>
        <begin position="180"/>
        <end position="182"/>
    </location>
</feature>
<reference evidence="4 5" key="1">
    <citation type="journal article" date="2018" name="Nat. Biotechnol.">
        <title>A standardized bacterial taxonomy based on genome phylogeny substantially revises the tree of life.</title>
        <authorList>
            <person name="Parks D.H."/>
            <person name="Chuvochina M."/>
            <person name="Waite D.W."/>
            <person name="Rinke C."/>
            <person name="Skarshewski A."/>
            <person name="Chaumeil P.A."/>
            <person name="Hugenholtz P."/>
        </authorList>
    </citation>
    <scope>NUCLEOTIDE SEQUENCE [LARGE SCALE GENOMIC DNA]</scope>
    <source>
        <strain evidence="4">UBA11978</strain>
    </source>
</reference>
<organism evidence="4 5">
    <name type="scientific">Alteromonas australica</name>
    <dbReference type="NCBI Taxonomy" id="589873"/>
    <lineage>
        <taxon>Bacteria</taxon>
        <taxon>Pseudomonadati</taxon>
        <taxon>Pseudomonadota</taxon>
        <taxon>Gammaproteobacteria</taxon>
        <taxon>Alteromonadales</taxon>
        <taxon>Alteromonadaceae</taxon>
        <taxon>Alteromonas/Salinimonas group</taxon>
        <taxon>Alteromonas</taxon>
    </lineage>
</organism>
<dbReference type="Proteomes" id="UP000263517">
    <property type="component" value="Unassembled WGS sequence"/>
</dbReference>
<keyword evidence="2" id="KW-0378">Hydrolase</keyword>
<keyword evidence="2" id="KW-0442">Lipid degradation</keyword>
<evidence type="ECO:0000256" key="1">
    <source>
        <dbReference type="ARBA" id="ARBA00023098"/>
    </source>
</evidence>
<sequence length="312" mass="34136">MTFKILSIDGGGIRGVYPAHILKCFEEKLGINLLESFDMIAGTSTGSIIAAGVACDIRAAEMVNMYKEHGADIFKKKKSRIPFKKQSTATQLMLESVYESSSLSDVLKGVFNDITLGQVAKPLILPATDVGNGGVHVFKSAYDPTFIRDRSVNVRDAVLASCSAPTFFDPHKVDEYLLSDGGLWANNPALVAVIDAQKRLGINYDDIQVVSVGTGYSKVAYGLKHKGGWGFATGWKHKEFINFMLSLQSQSALNYLKLHLKPEQILRIDFESDTDLPLDDVSEIDNLISLADKNFTYGSKEISNFILGGNVL</sequence>
<dbReference type="AlphaFoldDB" id="A0A350P9C3"/>
<feature type="active site" description="Nucleophile" evidence="2">
    <location>
        <position position="44"/>
    </location>
</feature>
<gene>
    <name evidence="4" type="ORF">DCW74_19410</name>
</gene>
<protein>
    <submittedName>
        <fullName evidence="4">Patatin</fullName>
    </submittedName>
</protein>
<dbReference type="InterPro" id="IPR047156">
    <property type="entry name" value="Teg/CotR/CapV-like"/>
</dbReference>
<evidence type="ECO:0000313" key="5">
    <source>
        <dbReference type="Proteomes" id="UP000263517"/>
    </source>
</evidence>